<evidence type="ECO:0000313" key="1">
    <source>
        <dbReference type="EMBL" id="EGO63756.1"/>
    </source>
</evidence>
<dbReference type="eggNOG" id="ENOG50335F4">
    <property type="taxonomic scope" value="Bacteria"/>
</dbReference>
<evidence type="ECO:0000313" key="2">
    <source>
        <dbReference type="Proteomes" id="UP000003240"/>
    </source>
</evidence>
<protein>
    <submittedName>
        <fullName evidence="1">Uncharacterized protein</fullName>
    </submittedName>
</protein>
<proteinExistence type="predicted"/>
<dbReference type="AlphaFoldDB" id="F7NJM5"/>
<name>F7NJM5_9FIRM</name>
<dbReference type="EMBL" id="AFGF01000095">
    <property type="protein sequence ID" value="EGO63756.1"/>
    <property type="molecule type" value="Genomic_DNA"/>
</dbReference>
<reference evidence="1 2" key="1">
    <citation type="journal article" date="2011" name="EMBO J.">
        <title>Structural diversity of bacterial flagellar motors.</title>
        <authorList>
            <person name="Chen S."/>
            <person name="Beeby M."/>
            <person name="Murphy G.E."/>
            <person name="Leadbetter J.R."/>
            <person name="Hendrixson D.R."/>
            <person name="Briegel A."/>
            <person name="Li Z."/>
            <person name="Shi J."/>
            <person name="Tocheva E.I."/>
            <person name="Muller A."/>
            <person name="Dobro M.J."/>
            <person name="Jensen G.J."/>
        </authorList>
    </citation>
    <scope>NUCLEOTIDE SEQUENCE [LARGE SCALE GENOMIC DNA]</scope>
    <source>
        <strain evidence="1 2">DSM 6540</strain>
    </source>
</reference>
<dbReference type="OrthoDB" id="674225at2"/>
<dbReference type="Proteomes" id="UP000003240">
    <property type="component" value="Unassembled WGS sequence"/>
</dbReference>
<dbReference type="RefSeq" id="WP_004095648.1">
    <property type="nucleotide sequence ID" value="NZ_AFGF01000095.1"/>
</dbReference>
<keyword evidence="2" id="KW-1185">Reference proteome</keyword>
<comment type="caution">
    <text evidence="1">The sequence shown here is derived from an EMBL/GenBank/DDBJ whole genome shotgun (WGS) entry which is preliminary data.</text>
</comment>
<accession>F7NJM5</accession>
<organism evidence="1 2">
    <name type="scientific">Acetonema longum DSM 6540</name>
    <dbReference type="NCBI Taxonomy" id="1009370"/>
    <lineage>
        <taxon>Bacteria</taxon>
        <taxon>Bacillati</taxon>
        <taxon>Bacillota</taxon>
        <taxon>Negativicutes</taxon>
        <taxon>Acetonemataceae</taxon>
        <taxon>Acetonema</taxon>
    </lineage>
</organism>
<sequence length="108" mass="12573">MGAYNTLKVCRQCDKCQRDIQLIIQFKYGDTWQYEYEIGDNLKWGGHDIGIKGAKKVILDGVAKECPFCKAELDYIIHLENDKIISIELNKGQYDFRNSNGYYLIIEK</sequence>
<gene>
    <name evidence="1" type="ORF">ALO_11414</name>
</gene>